<dbReference type="InterPro" id="IPR014043">
    <property type="entry name" value="Acyl_transferase_dom"/>
</dbReference>
<dbReference type="InterPro" id="IPR001227">
    <property type="entry name" value="Ac_transferase_dom_sf"/>
</dbReference>
<keyword evidence="1" id="KW-0808">Transferase</keyword>
<dbReference type="InterPro" id="IPR016035">
    <property type="entry name" value="Acyl_Trfase/lysoPLipase"/>
</dbReference>
<accession>X0U501</accession>
<reference evidence="3" key="1">
    <citation type="journal article" date="2014" name="Front. Microbiol.">
        <title>High frequency of phylogenetically diverse reductive dehalogenase-homologous genes in deep subseafloor sedimentary metagenomes.</title>
        <authorList>
            <person name="Kawai M."/>
            <person name="Futagami T."/>
            <person name="Toyoda A."/>
            <person name="Takaki Y."/>
            <person name="Nishi S."/>
            <person name="Hori S."/>
            <person name="Arai W."/>
            <person name="Tsubouchi T."/>
            <person name="Morono Y."/>
            <person name="Uchiyama I."/>
            <person name="Ito T."/>
            <person name="Fujiyama A."/>
            <person name="Inagaki F."/>
            <person name="Takami H."/>
        </authorList>
    </citation>
    <scope>NUCLEOTIDE SEQUENCE</scope>
    <source>
        <strain evidence="3">Expedition CK06-06</strain>
    </source>
</reference>
<dbReference type="GO" id="GO:0006633">
    <property type="term" value="P:fatty acid biosynthetic process"/>
    <property type="evidence" value="ECO:0007669"/>
    <property type="project" value="TreeGrafter"/>
</dbReference>
<dbReference type="SUPFAM" id="SSF52151">
    <property type="entry name" value="FabD/lysophospholipase-like"/>
    <property type="match status" value="1"/>
</dbReference>
<proteinExistence type="predicted"/>
<dbReference type="SUPFAM" id="SSF53901">
    <property type="entry name" value="Thiolase-like"/>
    <property type="match status" value="1"/>
</dbReference>
<dbReference type="GO" id="GO:0004312">
    <property type="term" value="F:fatty acid synthase activity"/>
    <property type="evidence" value="ECO:0007669"/>
    <property type="project" value="TreeGrafter"/>
</dbReference>
<gene>
    <name evidence="3" type="ORF">S01H1_39708</name>
</gene>
<dbReference type="PANTHER" id="PTHR43775:SF51">
    <property type="entry name" value="INACTIVE PHENOLPHTHIOCEROL SYNTHESIS POLYKETIDE SYNTHASE TYPE I PKS1-RELATED"/>
    <property type="match status" value="1"/>
</dbReference>
<dbReference type="Gene3D" id="3.30.70.3290">
    <property type="match status" value="1"/>
</dbReference>
<dbReference type="InterPro" id="IPR016039">
    <property type="entry name" value="Thiolase-like"/>
</dbReference>
<dbReference type="Gene3D" id="3.40.47.10">
    <property type="match status" value="1"/>
</dbReference>
<evidence type="ECO:0000259" key="2">
    <source>
        <dbReference type="PROSITE" id="PS52004"/>
    </source>
</evidence>
<comment type="caution">
    <text evidence="3">The sequence shown here is derived from an EMBL/GenBank/DDBJ whole genome shotgun (WGS) entry which is preliminary data.</text>
</comment>
<dbReference type="InterPro" id="IPR050091">
    <property type="entry name" value="PKS_NRPS_Biosynth_Enz"/>
</dbReference>
<feature type="non-terminal residue" evidence="3">
    <location>
        <position position="267"/>
    </location>
</feature>
<feature type="non-terminal residue" evidence="3">
    <location>
        <position position="1"/>
    </location>
</feature>
<dbReference type="EMBL" id="BARS01025089">
    <property type="protein sequence ID" value="GAG00645.1"/>
    <property type="molecule type" value="Genomic_DNA"/>
</dbReference>
<dbReference type="Pfam" id="PF22621">
    <property type="entry name" value="CurL-like_PKS_C"/>
    <property type="match status" value="1"/>
</dbReference>
<name>X0U501_9ZZZZ</name>
<dbReference type="InterPro" id="IPR014031">
    <property type="entry name" value="Ketoacyl_synth_C"/>
</dbReference>
<dbReference type="PANTHER" id="PTHR43775">
    <property type="entry name" value="FATTY ACID SYNTHASE"/>
    <property type="match status" value="1"/>
</dbReference>
<evidence type="ECO:0000313" key="3">
    <source>
        <dbReference type="EMBL" id="GAG00645.1"/>
    </source>
</evidence>
<sequence>TDKKQFCAIGSVKGSIGHTDTAAGVANIIATALALKHKILPPSVNYEAPNPRIDFANSPFYVNTELREWKTDRQPRRAGVSAFGIGGTNAHAVLEETPEVEPSGESRRYQQLVLSARTETALEKATDNLVAHLQANPELNPADVAYTLHVGRQAFDYRRAVVCEAAADAITTLQERDPKRVLTGTQVQTERPVVFMFSGQGAQYVNVGRDLYQHEALFREHVDTCAELLKPHLKLDLRDVLYPAEADAKEATEKLEQTWLTQPALFV</sequence>
<dbReference type="PROSITE" id="PS52004">
    <property type="entry name" value="KS3_2"/>
    <property type="match status" value="1"/>
</dbReference>
<evidence type="ECO:0000256" key="1">
    <source>
        <dbReference type="ARBA" id="ARBA00022679"/>
    </source>
</evidence>
<dbReference type="AlphaFoldDB" id="X0U501"/>
<protein>
    <recommendedName>
        <fullName evidence="2">Ketosynthase family 3 (KS3) domain-containing protein</fullName>
    </recommendedName>
</protein>
<dbReference type="InterPro" id="IPR020841">
    <property type="entry name" value="PKS_Beta-ketoAc_synthase_dom"/>
</dbReference>
<dbReference type="Pfam" id="PF02801">
    <property type="entry name" value="Ketoacyl-synt_C"/>
    <property type="match status" value="1"/>
</dbReference>
<dbReference type="Gene3D" id="3.40.366.10">
    <property type="entry name" value="Malonyl-Coenzyme A Acyl Carrier Protein, domain 2"/>
    <property type="match status" value="1"/>
</dbReference>
<feature type="domain" description="Ketosynthase family 3 (KS3)" evidence="2">
    <location>
        <begin position="1"/>
        <end position="96"/>
    </location>
</feature>
<organism evidence="3">
    <name type="scientific">marine sediment metagenome</name>
    <dbReference type="NCBI Taxonomy" id="412755"/>
    <lineage>
        <taxon>unclassified sequences</taxon>
        <taxon>metagenomes</taxon>
        <taxon>ecological metagenomes</taxon>
    </lineage>
</organism>
<dbReference type="Pfam" id="PF00698">
    <property type="entry name" value="Acyl_transf_1"/>
    <property type="match status" value="1"/>
</dbReference>